<dbReference type="AlphaFoldDB" id="A0A0A9D0S4"/>
<evidence type="ECO:0000313" key="1">
    <source>
        <dbReference type="EMBL" id="JAD77347.1"/>
    </source>
</evidence>
<name>A0A0A9D0S4_ARUDO</name>
<proteinExistence type="predicted"/>
<organism evidence="1">
    <name type="scientific">Arundo donax</name>
    <name type="common">Giant reed</name>
    <name type="synonym">Donax arundinaceus</name>
    <dbReference type="NCBI Taxonomy" id="35708"/>
    <lineage>
        <taxon>Eukaryota</taxon>
        <taxon>Viridiplantae</taxon>
        <taxon>Streptophyta</taxon>
        <taxon>Embryophyta</taxon>
        <taxon>Tracheophyta</taxon>
        <taxon>Spermatophyta</taxon>
        <taxon>Magnoliopsida</taxon>
        <taxon>Liliopsida</taxon>
        <taxon>Poales</taxon>
        <taxon>Poaceae</taxon>
        <taxon>PACMAD clade</taxon>
        <taxon>Arundinoideae</taxon>
        <taxon>Arundineae</taxon>
        <taxon>Arundo</taxon>
    </lineage>
</organism>
<dbReference type="EMBL" id="GBRH01220548">
    <property type="protein sequence ID" value="JAD77347.1"/>
    <property type="molecule type" value="Transcribed_RNA"/>
</dbReference>
<reference evidence="1" key="1">
    <citation type="submission" date="2014-09" db="EMBL/GenBank/DDBJ databases">
        <authorList>
            <person name="Magalhaes I.L.F."/>
            <person name="Oliveira U."/>
            <person name="Santos F.R."/>
            <person name="Vidigal T.H.D.A."/>
            <person name="Brescovit A.D."/>
            <person name="Santos A.J."/>
        </authorList>
    </citation>
    <scope>NUCLEOTIDE SEQUENCE</scope>
    <source>
        <tissue evidence="1">Shoot tissue taken approximately 20 cm above the soil surface</tissue>
    </source>
</reference>
<accession>A0A0A9D0S4</accession>
<sequence>MPDKALLATCNPHKTPDGIKENFSLGFHVLP</sequence>
<reference evidence="1" key="2">
    <citation type="journal article" date="2015" name="Data Brief">
        <title>Shoot transcriptome of the giant reed, Arundo donax.</title>
        <authorList>
            <person name="Barrero R.A."/>
            <person name="Guerrero F.D."/>
            <person name="Moolhuijzen P."/>
            <person name="Goolsby J.A."/>
            <person name="Tidwell J."/>
            <person name="Bellgard S.E."/>
            <person name="Bellgard M.I."/>
        </authorList>
    </citation>
    <scope>NUCLEOTIDE SEQUENCE</scope>
    <source>
        <tissue evidence="1">Shoot tissue taken approximately 20 cm above the soil surface</tissue>
    </source>
</reference>
<protein>
    <submittedName>
        <fullName evidence="1">Uncharacterized protein</fullName>
    </submittedName>
</protein>